<keyword evidence="11" id="KW-0175">Coiled coil</keyword>
<organism evidence="12 13">
    <name type="scientific">Bonamia ostreae</name>
    <dbReference type="NCBI Taxonomy" id="126728"/>
    <lineage>
        <taxon>Eukaryota</taxon>
        <taxon>Sar</taxon>
        <taxon>Rhizaria</taxon>
        <taxon>Endomyxa</taxon>
        <taxon>Ascetosporea</taxon>
        <taxon>Haplosporida</taxon>
        <taxon>Bonamia</taxon>
    </lineage>
</organism>
<dbReference type="InterPro" id="IPR000560">
    <property type="entry name" value="His_Pase_clade-2"/>
</dbReference>
<dbReference type="Gene3D" id="3.40.50.1240">
    <property type="entry name" value="Phosphoglycerate mutase-like"/>
    <property type="match status" value="1"/>
</dbReference>
<evidence type="ECO:0000256" key="8">
    <source>
        <dbReference type="ARBA" id="ARBA00022840"/>
    </source>
</evidence>
<evidence type="ECO:0000256" key="5">
    <source>
        <dbReference type="ARBA" id="ARBA00022679"/>
    </source>
</evidence>
<comment type="catalytic activity">
    <reaction evidence="9">
        <text>5-diphospho-1D-myo-inositol 1,2,3,4,6-pentakisphosphate + ATP + H(+) = 1,5-bis(diphospho)-1D-myo-inositol 2,3,4,6-tetrakisphosphate + ADP</text>
        <dbReference type="Rhea" id="RHEA:10276"/>
        <dbReference type="ChEBI" id="CHEBI:15378"/>
        <dbReference type="ChEBI" id="CHEBI:30616"/>
        <dbReference type="ChEBI" id="CHEBI:58628"/>
        <dbReference type="ChEBI" id="CHEBI:77983"/>
        <dbReference type="ChEBI" id="CHEBI:456216"/>
        <dbReference type="EC" id="2.7.4.24"/>
    </reaction>
    <physiologicalReaction direction="left-to-right" evidence="9">
        <dbReference type="Rhea" id="RHEA:10277"/>
    </physiologicalReaction>
</comment>
<dbReference type="PANTHER" id="PTHR12750:SF9">
    <property type="entry name" value="INOSITOL HEXAKISPHOSPHATE AND DIPHOSPHOINOSITOL-PENTAKISPHOSPHATE KINASE"/>
    <property type="match status" value="1"/>
</dbReference>
<keyword evidence="4" id="KW-0963">Cytoplasm</keyword>
<dbReference type="CDD" id="cd07040">
    <property type="entry name" value="HP"/>
    <property type="match status" value="1"/>
</dbReference>
<keyword evidence="6" id="KW-0547">Nucleotide-binding</keyword>
<protein>
    <recommendedName>
        <fullName evidence="3">diphosphoinositol-pentakisphosphate 1-kinase</fullName>
        <ecNumber evidence="3">2.7.4.24</ecNumber>
    </recommendedName>
</protein>
<evidence type="ECO:0000313" key="12">
    <source>
        <dbReference type="EMBL" id="MES1922828.1"/>
    </source>
</evidence>
<evidence type="ECO:0000256" key="6">
    <source>
        <dbReference type="ARBA" id="ARBA00022741"/>
    </source>
</evidence>
<dbReference type="GO" id="GO:0016301">
    <property type="term" value="F:kinase activity"/>
    <property type="evidence" value="ECO:0007669"/>
    <property type="project" value="UniProtKB-KW"/>
</dbReference>
<evidence type="ECO:0000256" key="10">
    <source>
        <dbReference type="ARBA" id="ARBA00034629"/>
    </source>
</evidence>
<proteinExistence type="inferred from homology"/>
<comment type="caution">
    <text evidence="12">The sequence shown here is derived from an EMBL/GenBank/DDBJ whole genome shotgun (WGS) entry which is preliminary data.</text>
</comment>
<name>A0ABV2AT31_9EUKA</name>
<evidence type="ECO:0000256" key="3">
    <source>
        <dbReference type="ARBA" id="ARBA00012893"/>
    </source>
</evidence>
<accession>A0ABV2AT31</accession>
<dbReference type="InterPro" id="IPR037446">
    <property type="entry name" value="His_Pase_VIP1"/>
</dbReference>
<evidence type="ECO:0000256" key="4">
    <source>
        <dbReference type="ARBA" id="ARBA00022490"/>
    </source>
</evidence>
<feature type="coiled-coil region" evidence="11">
    <location>
        <begin position="184"/>
        <end position="211"/>
    </location>
</feature>
<feature type="non-terminal residue" evidence="12">
    <location>
        <position position="226"/>
    </location>
</feature>
<dbReference type="EC" id="2.7.4.24" evidence="3"/>
<evidence type="ECO:0000256" key="11">
    <source>
        <dbReference type="SAM" id="Coils"/>
    </source>
</evidence>
<evidence type="ECO:0000313" key="13">
    <source>
        <dbReference type="Proteomes" id="UP001439008"/>
    </source>
</evidence>
<keyword evidence="8" id="KW-0067">ATP-binding</keyword>
<gene>
    <name evidence="12" type="primary">VIP1</name>
    <name evidence="12" type="ORF">MHBO_004354</name>
</gene>
<evidence type="ECO:0000256" key="9">
    <source>
        <dbReference type="ARBA" id="ARBA00033696"/>
    </source>
</evidence>
<dbReference type="Pfam" id="PF00328">
    <property type="entry name" value="His_Phos_2"/>
    <property type="match status" value="1"/>
</dbReference>
<dbReference type="EMBL" id="JBDODL010003831">
    <property type="protein sequence ID" value="MES1922828.1"/>
    <property type="molecule type" value="Genomic_DNA"/>
</dbReference>
<comment type="similarity">
    <text evidence="2">Belongs to the histidine acid phosphatase family. VIP1 subfamily.</text>
</comment>
<dbReference type="Proteomes" id="UP001439008">
    <property type="component" value="Unassembled WGS sequence"/>
</dbReference>
<feature type="non-terminal residue" evidence="12">
    <location>
        <position position="1"/>
    </location>
</feature>
<evidence type="ECO:0000256" key="2">
    <source>
        <dbReference type="ARBA" id="ARBA00005609"/>
    </source>
</evidence>
<comment type="catalytic activity">
    <reaction evidence="10">
        <text>1D-myo-inositol hexakisphosphate + ATP = 1-diphospho-1D-myo-inositol 2,3,4,5,6-pentakisphosphate + ADP</text>
        <dbReference type="Rhea" id="RHEA:37459"/>
        <dbReference type="ChEBI" id="CHEBI:30616"/>
        <dbReference type="ChEBI" id="CHEBI:58130"/>
        <dbReference type="ChEBI" id="CHEBI:74946"/>
        <dbReference type="ChEBI" id="CHEBI:456216"/>
        <dbReference type="EC" id="2.7.4.24"/>
    </reaction>
    <physiologicalReaction direction="left-to-right" evidence="10">
        <dbReference type="Rhea" id="RHEA:37460"/>
    </physiologicalReaction>
</comment>
<keyword evidence="5" id="KW-0808">Transferase</keyword>
<evidence type="ECO:0000256" key="1">
    <source>
        <dbReference type="ARBA" id="ARBA00004496"/>
    </source>
</evidence>
<dbReference type="InterPro" id="IPR029033">
    <property type="entry name" value="His_PPase_superfam"/>
</dbReference>
<reference evidence="12 13" key="1">
    <citation type="journal article" date="2024" name="BMC Biol.">
        <title>Comparative genomics of Ascetosporea gives new insight into the evolutionary basis for animal parasitism in Rhizaria.</title>
        <authorList>
            <person name="Hiltunen Thoren M."/>
            <person name="Onut-Brannstrom I."/>
            <person name="Alfjorden A."/>
            <person name="Peckova H."/>
            <person name="Swords F."/>
            <person name="Hooper C."/>
            <person name="Holzer A.S."/>
            <person name="Bass D."/>
            <person name="Burki F."/>
        </authorList>
    </citation>
    <scope>NUCLEOTIDE SEQUENCE [LARGE SCALE GENOMIC DNA]</scope>
    <source>
        <strain evidence="12">20-A016</strain>
    </source>
</reference>
<keyword evidence="7 12" id="KW-0418">Kinase</keyword>
<evidence type="ECO:0000256" key="7">
    <source>
        <dbReference type="ARBA" id="ARBA00022777"/>
    </source>
</evidence>
<dbReference type="PANTHER" id="PTHR12750">
    <property type="entry name" value="DIPHOSPHOINOSITOL PENTAKISPHOSPHATE KINASE"/>
    <property type="match status" value="1"/>
</dbReference>
<sequence length="226" mass="26098">LEVKNDIEKKTKIKIALDILSKNLTGTKVQVKCKQTENDKISKVLIIVKWGGILTEKGKNQCKRYATKFKKVYRGLDDYSVLSRKSRVYASDEMRVKQSAKIFVDTLVGKKNKLQIRSDEKVEVLLNHASDADLLREKAKQKIHDLFNNPETATEILSEEKTKPVFGNNVPWIRRSYRRLDDPKQRLVQILESLKQVIKKIENASNVKNSENYEKNGESILSILKR</sequence>
<comment type="subcellular location">
    <subcellularLocation>
        <location evidence="1">Cytoplasm</location>
    </subcellularLocation>
</comment>
<keyword evidence="13" id="KW-1185">Reference proteome</keyword>
<dbReference type="SUPFAM" id="SSF53254">
    <property type="entry name" value="Phosphoglycerate mutase-like"/>
    <property type="match status" value="1"/>
</dbReference>